<accession>A0ACC0VQP0</accession>
<dbReference type="Proteomes" id="UP001163321">
    <property type="component" value="Chromosome 8"/>
</dbReference>
<protein>
    <submittedName>
        <fullName evidence="1">Uncharacterized protein</fullName>
    </submittedName>
</protein>
<keyword evidence="2" id="KW-1185">Reference proteome</keyword>
<name>A0ACC0VQP0_9STRA</name>
<organism evidence="1 2">
    <name type="scientific">Peronosclerospora sorghi</name>
    <dbReference type="NCBI Taxonomy" id="230839"/>
    <lineage>
        <taxon>Eukaryota</taxon>
        <taxon>Sar</taxon>
        <taxon>Stramenopiles</taxon>
        <taxon>Oomycota</taxon>
        <taxon>Peronosporomycetes</taxon>
        <taxon>Peronosporales</taxon>
        <taxon>Peronosporaceae</taxon>
        <taxon>Peronosclerospora</taxon>
    </lineage>
</organism>
<gene>
    <name evidence="1" type="ORF">PsorP6_004315</name>
</gene>
<sequence>MGGLSRGEGNSTPHAEFNVVPFETCLDNMLTSNTLDSIFHHEINANGQYLNKIWRFTRAFFEHEG</sequence>
<dbReference type="EMBL" id="CM047587">
    <property type="protein sequence ID" value="KAI9908270.1"/>
    <property type="molecule type" value="Genomic_DNA"/>
</dbReference>
<reference evidence="1 2" key="1">
    <citation type="journal article" date="2022" name="bioRxiv">
        <title>The genome of the oomycete Peronosclerospora sorghi, a cosmopolitan pathogen of maize and sorghum, is inflated with dispersed pseudogenes.</title>
        <authorList>
            <person name="Fletcher K."/>
            <person name="Martin F."/>
            <person name="Isakeit T."/>
            <person name="Cavanaugh K."/>
            <person name="Magill C."/>
            <person name="Michelmore R."/>
        </authorList>
    </citation>
    <scope>NUCLEOTIDE SEQUENCE [LARGE SCALE GENOMIC DNA]</scope>
    <source>
        <strain evidence="1">P6</strain>
    </source>
</reference>
<proteinExistence type="predicted"/>
<comment type="caution">
    <text evidence="1">The sequence shown here is derived from an EMBL/GenBank/DDBJ whole genome shotgun (WGS) entry which is preliminary data.</text>
</comment>
<evidence type="ECO:0000313" key="2">
    <source>
        <dbReference type="Proteomes" id="UP001163321"/>
    </source>
</evidence>
<evidence type="ECO:0000313" key="1">
    <source>
        <dbReference type="EMBL" id="KAI9908270.1"/>
    </source>
</evidence>